<proteinExistence type="predicted"/>
<accession>A0A183BRL5</accession>
<dbReference type="InterPro" id="IPR001079">
    <property type="entry name" value="Galectin_CRD"/>
</dbReference>
<dbReference type="PROSITE" id="PS51304">
    <property type="entry name" value="GALECTIN"/>
    <property type="match status" value="1"/>
</dbReference>
<evidence type="ECO:0000259" key="2">
    <source>
        <dbReference type="PROSITE" id="PS51304"/>
    </source>
</evidence>
<dbReference type="SUPFAM" id="SSF49899">
    <property type="entry name" value="Concanavalin A-like lectins/glucanases"/>
    <property type="match status" value="1"/>
</dbReference>
<dbReference type="GO" id="GO:0030246">
    <property type="term" value="F:carbohydrate binding"/>
    <property type="evidence" value="ECO:0007669"/>
    <property type="project" value="UniProtKB-KW"/>
</dbReference>
<protein>
    <submittedName>
        <fullName evidence="4">Galectin domain-containing protein</fullName>
    </submittedName>
</protein>
<organism evidence="3 4">
    <name type="scientific">Globodera pallida</name>
    <name type="common">Potato cyst nematode worm</name>
    <name type="synonym">Heterodera pallida</name>
    <dbReference type="NCBI Taxonomy" id="36090"/>
    <lineage>
        <taxon>Eukaryota</taxon>
        <taxon>Metazoa</taxon>
        <taxon>Ecdysozoa</taxon>
        <taxon>Nematoda</taxon>
        <taxon>Chromadorea</taxon>
        <taxon>Rhabditida</taxon>
        <taxon>Tylenchina</taxon>
        <taxon>Tylenchomorpha</taxon>
        <taxon>Tylenchoidea</taxon>
        <taxon>Heteroderidae</taxon>
        <taxon>Heteroderinae</taxon>
        <taxon>Globodera</taxon>
    </lineage>
</organism>
<evidence type="ECO:0000313" key="4">
    <source>
        <dbReference type="WBParaSite" id="GPLIN_000325100"/>
    </source>
</evidence>
<keyword evidence="1" id="KW-0430">Lectin</keyword>
<sequence length="650" mass="73742">MLMRHYSSGIGKKPFIDNESNLQIHEQFSNGAFLRERNGLWMLGMDLLPSKKEENAKLFIARDCSCTMEAWFTQPTDSIDPTEPELPTAGSNTCPIKETDQTFSIDLTGLDLPAKIVIKAITDDKLNNIIVELLHGDEMDKNGNVLMKITIGTTDDLTVILPGIRFPTVELPIVLNGLEQAEIIINATTDVNVNNITVELLHGADKTAFVVQVVDLKRVELGIYYGGRAHPEQANRKDSSFKAGNAYEFFICVSDRFYGIRLNGENLFENYANSMPFCDIKFVRVEGDAVLLENPEIYVPPPEKEVVKSVTKALDNVLNYGDSIVLDGQMENGAKNFRVHLMHNSPRCSKIYDEVAEMEFNLVTGQIECRHKLHEEGGEWTNGGKNSDKLSLLTQKPLNLKILMAKSGFYARNGAANWIEICPYYMPKQKSMATTFIPPWAINHIRIEGDVTLTQEKIRVENISTGDLQMASTNNVNKTVPWKRIQFTKVIKKEGVDRFNYAVLIKITLEGVLKPDSEVRINLFNEALEVHKLFGSTVLQVQLHNNALSFNSFSKQTWWMPKQNNSYTFAIEPEKDDQKRTIYIFDIRVTNSEFFVKLHGKETELKYPVDQSVRNMDIQYITVELENVKLIAGTEVEVMCHPQERCINQK</sequence>
<dbReference type="AlphaFoldDB" id="A0A183BRL5"/>
<evidence type="ECO:0000256" key="1">
    <source>
        <dbReference type="ARBA" id="ARBA00022734"/>
    </source>
</evidence>
<evidence type="ECO:0000313" key="3">
    <source>
        <dbReference type="Proteomes" id="UP000050741"/>
    </source>
</evidence>
<dbReference type="Pfam" id="PF00337">
    <property type="entry name" value="Gal-bind_lectin"/>
    <property type="match status" value="1"/>
</dbReference>
<keyword evidence="3" id="KW-1185">Reference proteome</keyword>
<name>A0A183BRL5_GLOPA</name>
<dbReference type="InterPro" id="IPR013320">
    <property type="entry name" value="ConA-like_dom_sf"/>
</dbReference>
<reference evidence="3" key="1">
    <citation type="submission" date="2014-05" db="EMBL/GenBank/DDBJ databases">
        <title>The genome and life-stage specific transcriptomes of Globodera pallida elucidate key aspects of plant parasitism by a cyst nematode.</title>
        <authorList>
            <person name="Cotton J.A."/>
            <person name="Lilley C.J."/>
            <person name="Jones L.M."/>
            <person name="Kikuchi T."/>
            <person name="Reid A.J."/>
            <person name="Thorpe P."/>
            <person name="Tsai I.J."/>
            <person name="Beasley H."/>
            <person name="Blok V."/>
            <person name="Cock P.J.A."/>
            <person name="Van den Akker S.E."/>
            <person name="Holroyd N."/>
            <person name="Hunt M."/>
            <person name="Mantelin S."/>
            <person name="Naghra H."/>
            <person name="Pain A."/>
            <person name="Palomares-Rius J.E."/>
            <person name="Zarowiecki M."/>
            <person name="Berriman M."/>
            <person name="Jones J.T."/>
            <person name="Urwin P.E."/>
        </authorList>
    </citation>
    <scope>NUCLEOTIDE SEQUENCE [LARGE SCALE GENOMIC DNA]</scope>
    <source>
        <strain evidence="3">Lindley</strain>
    </source>
</reference>
<dbReference type="Proteomes" id="UP000050741">
    <property type="component" value="Unassembled WGS sequence"/>
</dbReference>
<dbReference type="Gene3D" id="2.60.120.200">
    <property type="match status" value="2"/>
</dbReference>
<dbReference type="WBParaSite" id="GPLIN_000325100">
    <property type="protein sequence ID" value="GPLIN_000325100"/>
    <property type="gene ID" value="GPLIN_000325100"/>
</dbReference>
<feature type="domain" description="Galectin" evidence="2">
    <location>
        <begin position="169"/>
        <end position="298"/>
    </location>
</feature>
<reference evidence="4" key="2">
    <citation type="submission" date="2016-06" db="UniProtKB">
        <authorList>
            <consortium name="WormBaseParasite"/>
        </authorList>
    </citation>
    <scope>IDENTIFICATION</scope>
</reference>